<dbReference type="SUPFAM" id="SSF48452">
    <property type="entry name" value="TPR-like"/>
    <property type="match status" value="1"/>
</dbReference>
<sequence>MRISVILSYILFTTVSPVMAQNAYVSLGRQALFDGEFRKAVAHLERACVIDTTNADTYWMLGYSYYHNRAYKKCVTAYTKAISLKPVDGSAYLWRARAKSHMAKDPQISQSDKEKSLLGSIIDYTKALDIDGNDMLIYQNRAIAYREYGEFKLLSSKQADKARGVNSLKASITDLERVLNSDASRGDIENLIAISKEKLASATGRR</sequence>
<dbReference type="GO" id="GO:0046813">
    <property type="term" value="P:receptor-mediated virion attachment to host cell"/>
    <property type="evidence" value="ECO:0007669"/>
    <property type="project" value="TreeGrafter"/>
</dbReference>
<dbReference type="PANTHER" id="PTHR44858">
    <property type="entry name" value="TETRATRICOPEPTIDE REPEAT PROTEIN 6"/>
    <property type="match status" value="1"/>
</dbReference>
<keyword evidence="4" id="KW-0732">Signal</keyword>
<reference evidence="5" key="1">
    <citation type="submission" date="2020-10" db="EMBL/GenBank/DDBJ databases">
        <title>Mucilaginibacter mali sp. nov., isolated from rhizosphere soil of apple orchard.</title>
        <authorList>
            <person name="Lee J.-S."/>
            <person name="Kim H.S."/>
            <person name="Kim J.-S."/>
        </authorList>
    </citation>
    <scope>NUCLEOTIDE SEQUENCE</scope>
    <source>
        <strain evidence="5">KCTC 22746</strain>
    </source>
</reference>
<evidence type="ECO:0000256" key="3">
    <source>
        <dbReference type="PROSITE-ProRule" id="PRU00339"/>
    </source>
</evidence>
<dbReference type="RefSeq" id="WP_194112467.1">
    <property type="nucleotide sequence ID" value="NZ_JADFFL010000005.1"/>
</dbReference>
<dbReference type="InterPro" id="IPR019734">
    <property type="entry name" value="TPR_rpt"/>
</dbReference>
<keyword evidence="6" id="KW-1185">Reference proteome</keyword>
<dbReference type="SMART" id="SM00028">
    <property type="entry name" value="TPR"/>
    <property type="match status" value="2"/>
</dbReference>
<evidence type="ECO:0000313" key="5">
    <source>
        <dbReference type="EMBL" id="MBE9663253.1"/>
    </source>
</evidence>
<comment type="caution">
    <text evidence="5">The sequence shown here is derived from an EMBL/GenBank/DDBJ whole genome shotgun (WGS) entry which is preliminary data.</text>
</comment>
<gene>
    <name evidence="5" type="ORF">IRJ16_15295</name>
</gene>
<feature type="signal peptide" evidence="4">
    <location>
        <begin position="1"/>
        <end position="20"/>
    </location>
</feature>
<feature type="chain" id="PRO_5036905271" description="Tetratricopeptide repeat protein" evidence="4">
    <location>
        <begin position="21"/>
        <end position="206"/>
    </location>
</feature>
<keyword evidence="1" id="KW-0677">Repeat</keyword>
<keyword evidence="2 3" id="KW-0802">TPR repeat</keyword>
<dbReference type="GO" id="GO:0009279">
    <property type="term" value="C:cell outer membrane"/>
    <property type="evidence" value="ECO:0007669"/>
    <property type="project" value="TreeGrafter"/>
</dbReference>
<organism evidence="5 6">
    <name type="scientific">Mucilaginibacter myungsuensis</name>
    <dbReference type="NCBI Taxonomy" id="649104"/>
    <lineage>
        <taxon>Bacteria</taxon>
        <taxon>Pseudomonadati</taxon>
        <taxon>Bacteroidota</taxon>
        <taxon>Sphingobacteriia</taxon>
        <taxon>Sphingobacteriales</taxon>
        <taxon>Sphingobacteriaceae</taxon>
        <taxon>Mucilaginibacter</taxon>
    </lineage>
</organism>
<dbReference type="EMBL" id="JADFFL010000005">
    <property type="protein sequence ID" value="MBE9663253.1"/>
    <property type="molecule type" value="Genomic_DNA"/>
</dbReference>
<dbReference type="Gene3D" id="1.25.40.10">
    <property type="entry name" value="Tetratricopeptide repeat domain"/>
    <property type="match status" value="2"/>
</dbReference>
<feature type="repeat" description="TPR" evidence="3">
    <location>
        <begin position="55"/>
        <end position="88"/>
    </location>
</feature>
<evidence type="ECO:0000256" key="4">
    <source>
        <dbReference type="SAM" id="SignalP"/>
    </source>
</evidence>
<dbReference type="Pfam" id="PF13181">
    <property type="entry name" value="TPR_8"/>
    <property type="match status" value="1"/>
</dbReference>
<dbReference type="InterPro" id="IPR050498">
    <property type="entry name" value="Ycf3"/>
</dbReference>
<dbReference type="PROSITE" id="PS50005">
    <property type="entry name" value="TPR"/>
    <property type="match status" value="1"/>
</dbReference>
<evidence type="ECO:0008006" key="7">
    <source>
        <dbReference type="Google" id="ProtNLM"/>
    </source>
</evidence>
<evidence type="ECO:0000256" key="1">
    <source>
        <dbReference type="ARBA" id="ARBA00022737"/>
    </source>
</evidence>
<protein>
    <recommendedName>
        <fullName evidence="7">Tetratricopeptide repeat protein</fullName>
    </recommendedName>
</protein>
<accession>A0A929KZD0</accession>
<dbReference type="AlphaFoldDB" id="A0A929KZD0"/>
<dbReference type="InterPro" id="IPR011990">
    <property type="entry name" value="TPR-like_helical_dom_sf"/>
</dbReference>
<proteinExistence type="predicted"/>
<dbReference type="PANTHER" id="PTHR44858:SF1">
    <property type="entry name" value="UDP-N-ACETYLGLUCOSAMINE--PEPTIDE N-ACETYLGLUCOSAMINYLTRANSFERASE SPINDLY-RELATED"/>
    <property type="match status" value="1"/>
</dbReference>
<dbReference type="Proteomes" id="UP000622475">
    <property type="component" value="Unassembled WGS sequence"/>
</dbReference>
<name>A0A929KZD0_9SPHI</name>
<evidence type="ECO:0000313" key="6">
    <source>
        <dbReference type="Proteomes" id="UP000622475"/>
    </source>
</evidence>
<evidence type="ECO:0000256" key="2">
    <source>
        <dbReference type="ARBA" id="ARBA00022803"/>
    </source>
</evidence>